<protein>
    <recommendedName>
        <fullName evidence="8">HECT domain-containing protein</fullName>
    </recommendedName>
</protein>
<feature type="repeat" description="RCC1" evidence="7">
    <location>
        <begin position="1"/>
        <end position="52"/>
    </location>
</feature>
<accession>A0AAQ5WYW6</accession>
<dbReference type="GO" id="GO:0006511">
    <property type="term" value="P:ubiquitin-dependent protein catabolic process"/>
    <property type="evidence" value="ECO:0007669"/>
    <property type="project" value="TreeGrafter"/>
</dbReference>
<dbReference type="PROSITE" id="PS50012">
    <property type="entry name" value="RCC1_3"/>
    <property type="match status" value="6"/>
</dbReference>
<evidence type="ECO:0000313" key="10">
    <source>
        <dbReference type="Proteomes" id="UP001501940"/>
    </source>
</evidence>
<dbReference type="Gene3D" id="3.90.1750.10">
    <property type="entry name" value="Hect, E3 ligase catalytic domains"/>
    <property type="match status" value="1"/>
</dbReference>
<dbReference type="GO" id="GO:0005737">
    <property type="term" value="C:cytoplasm"/>
    <property type="evidence" value="ECO:0007669"/>
    <property type="project" value="UniProtKB-SubCell"/>
</dbReference>
<evidence type="ECO:0000256" key="2">
    <source>
        <dbReference type="ARBA" id="ARBA00022490"/>
    </source>
</evidence>
<keyword evidence="2" id="KW-0963">Cytoplasm</keyword>
<dbReference type="AlphaFoldDB" id="A0AAQ5WYW6"/>
<keyword evidence="3" id="KW-0808">Transferase</keyword>
<evidence type="ECO:0000313" key="9">
    <source>
        <dbReference type="Ensembl" id="ENSAOCP00000034223.1"/>
    </source>
</evidence>
<dbReference type="PROSITE" id="PS50237">
    <property type="entry name" value="HECT"/>
    <property type="match status" value="1"/>
</dbReference>
<feature type="repeat" description="RCC1" evidence="7">
    <location>
        <begin position="53"/>
        <end position="104"/>
    </location>
</feature>
<dbReference type="InterPro" id="IPR000569">
    <property type="entry name" value="HECT_dom"/>
</dbReference>
<dbReference type="InterPro" id="IPR058923">
    <property type="entry name" value="RCC1-like_dom"/>
</dbReference>
<dbReference type="InterPro" id="IPR000408">
    <property type="entry name" value="Reg_chr_condens"/>
</dbReference>
<evidence type="ECO:0000256" key="6">
    <source>
        <dbReference type="PROSITE-ProRule" id="PRU00104"/>
    </source>
</evidence>
<evidence type="ECO:0000259" key="8">
    <source>
        <dbReference type="PROSITE" id="PS50237"/>
    </source>
</evidence>
<dbReference type="FunFam" id="3.30.2410.10:FF:000003">
    <property type="entry name" value="probable E3 ubiquitin-protein ligase HERC4 isoform X1"/>
    <property type="match status" value="1"/>
</dbReference>
<dbReference type="SMART" id="SM00119">
    <property type="entry name" value="HECTc"/>
    <property type="match status" value="1"/>
</dbReference>
<dbReference type="Pfam" id="PF25390">
    <property type="entry name" value="WD40_RLD"/>
    <property type="match status" value="1"/>
</dbReference>
<evidence type="ECO:0000256" key="1">
    <source>
        <dbReference type="ARBA" id="ARBA00004496"/>
    </source>
</evidence>
<dbReference type="Gene3D" id="2.130.10.30">
    <property type="entry name" value="Regulator of chromosome condensation 1/beta-lactamase-inhibitor protein II"/>
    <property type="match status" value="2"/>
</dbReference>
<dbReference type="PANTHER" id="PTHR45622:SF5">
    <property type="entry name" value="E3 UBIQUITIN-PROTEIN LIGASE HERC4-RELATED"/>
    <property type="match status" value="1"/>
</dbReference>
<dbReference type="Gene3D" id="3.30.2410.10">
    <property type="entry name" value="Hect, E3 ligase catalytic domain"/>
    <property type="match status" value="1"/>
</dbReference>
<evidence type="ECO:0000256" key="7">
    <source>
        <dbReference type="PROSITE-ProRule" id="PRU00235"/>
    </source>
</evidence>
<keyword evidence="5 6" id="KW-0833">Ubl conjugation pathway</keyword>
<dbReference type="GO" id="GO:0016567">
    <property type="term" value="P:protein ubiquitination"/>
    <property type="evidence" value="ECO:0007669"/>
    <property type="project" value="TreeGrafter"/>
</dbReference>
<evidence type="ECO:0000256" key="4">
    <source>
        <dbReference type="ARBA" id="ARBA00022737"/>
    </source>
</evidence>
<keyword evidence="10" id="KW-1185">Reference proteome</keyword>
<feature type="repeat" description="RCC1" evidence="7">
    <location>
        <begin position="211"/>
        <end position="262"/>
    </location>
</feature>
<keyword evidence="4" id="KW-0677">Repeat</keyword>
<dbReference type="Gene3D" id="3.30.2160.10">
    <property type="entry name" value="Hect, E3 ligase catalytic domain"/>
    <property type="match status" value="1"/>
</dbReference>
<dbReference type="PROSITE" id="PS00626">
    <property type="entry name" value="RCC1_2"/>
    <property type="match status" value="3"/>
</dbReference>
<feature type="repeat" description="RCC1" evidence="7">
    <location>
        <begin position="263"/>
        <end position="314"/>
    </location>
</feature>
<gene>
    <name evidence="9" type="primary">HERC4</name>
</gene>
<dbReference type="SUPFAM" id="SSF50985">
    <property type="entry name" value="RCC1/BLIP-II"/>
    <property type="match status" value="1"/>
</dbReference>
<dbReference type="PRINTS" id="PR00633">
    <property type="entry name" value="RCCNDNSATION"/>
</dbReference>
<dbReference type="InterPro" id="IPR051709">
    <property type="entry name" value="Ub-ligase/GTPase-reg"/>
</dbReference>
<name>A0AAQ5WYW6_AMPOC</name>
<dbReference type="GO" id="GO:0061630">
    <property type="term" value="F:ubiquitin protein ligase activity"/>
    <property type="evidence" value="ECO:0007669"/>
    <property type="project" value="TreeGrafter"/>
</dbReference>
<feature type="repeat" description="RCC1" evidence="7">
    <location>
        <begin position="158"/>
        <end position="210"/>
    </location>
</feature>
<reference evidence="9" key="3">
    <citation type="submission" date="2025-09" db="UniProtKB">
        <authorList>
            <consortium name="Ensembl"/>
        </authorList>
    </citation>
    <scope>IDENTIFICATION</scope>
</reference>
<dbReference type="CDD" id="cd00078">
    <property type="entry name" value="HECTc"/>
    <property type="match status" value="1"/>
</dbReference>
<dbReference type="Pfam" id="PF00632">
    <property type="entry name" value="HECT"/>
    <property type="match status" value="1"/>
</dbReference>
<reference evidence="9 10" key="1">
    <citation type="submission" date="2022-01" db="EMBL/GenBank/DDBJ databases">
        <title>A chromosome-scale genome assembly of the false clownfish, Amphiprion ocellaris.</title>
        <authorList>
            <person name="Ryu T."/>
        </authorList>
    </citation>
    <scope>NUCLEOTIDE SEQUENCE [LARGE SCALE GENOMIC DNA]</scope>
</reference>
<dbReference type="InterPro" id="IPR035983">
    <property type="entry name" value="Hect_E3_ubiquitin_ligase"/>
</dbReference>
<dbReference type="InterPro" id="IPR009091">
    <property type="entry name" value="RCC1/BLIP-II"/>
</dbReference>
<dbReference type="SUPFAM" id="SSF56204">
    <property type="entry name" value="Hect, E3 ligase catalytic domain"/>
    <property type="match status" value="1"/>
</dbReference>
<proteinExistence type="predicted"/>
<dbReference type="PANTHER" id="PTHR45622">
    <property type="entry name" value="UBIQUITIN-PROTEIN LIGASE E3A-RELATED"/>
    <property type="match status" value="1"/>
</dbReference>
<feature type="repeat" description="RCC1" evidence="7">
    <location>
        <begin position="105"/>
        <end position="157"/>
    </location>
</feature>
<dbReference type="Proteomes" id="UP001501940">
    <property type="component" value="Chromosome 16"/>
</dbReference>
<evidence type="ECO:0000256" key="3">
    <source>
        <dbReference type="ARBA" id="ARBA00022679"/>
    </source>
</evidence>
<comment type="subcellular location">
    <subcellularLocation>
        <location evidence="1">Cytoplasm</location>
    </subcellularLocation>
</comment>
<organism evidence="9 10">
    <name type="scientific">Amphiprion ocellaris</name>
    <name type="common">Clown anemonefish</name>
    <dbReference type="NCBI Taxonomy" id="80972"/>
    <lineage>
        <taxon>Eukaryota</taxon>
        <taxon>Metazoa</taxon>
        <taxon>Chordata</taxon>
        <taxon>Craniata</taxon>
        <taxon>Vertebrata</taxon>
        <taxon>Euteleostomi</taxon>
        <taxon>Actinopterygii</taxon>
        <taxon>Neopterygii</taxon>
        <taxon>Teleostei</taxon>
        <taxon>Neoteleostei</taxon>
        <taxon>Acanthomorphata</taxon>
        <taxon>Ovalentaria</taxon>
        <taxon>Pomacentridae</taxon>
        <taxon>Amphiprion</taxon>
    </lineage>
</organism>
<feature type="active site" description="Glycyl thioester intermediate" evidence="6">
    <location>
        <position position="945"/>
    </location>
</feature>
<dbReference type="FunFam" id="3.30.2160.10:FF:000004">
    <property type="entry name" value="probable E3 ubiquitin-protein ligase HERC4 isoform X1"/>
    <property type="match status" value="1"/>
</dbReference>
<evidence type="ECO:0000256" key="5">
    <source>
        <dbReference type="ARBA" id="ARBA00022786"/>
    </source>
</evidence>
<reference evidence="9" key="2">
    <citation type="submission" date="2025-08" db="UniProtKB">
        <authorList>
            <consortium name="Ensembl"/>
        </authorList>
    </citation>
    <scope>IDENTIFICATION</scope>
</reference>
<dbReference type="GeneTree" id="ENSGT00940000158924"/>
<feature type="domain" description="HECT" evidence="8">
    <location>
        <begin position="650"/>
        <end position="977"/>
    </location>
</feature>
<dbReference type="Ensembl" id="ENSAOCT00000034341.1">
    <property type="protein sequence ID" value="ENSAOCP00000034223.1"/>
    <property type="gene ID" value="ENSAOCG00000004474.2"/>
</dbReference>
<sequence>MLCWGNASYGQLGLGGIDEEIVVEPRKCEFFHGKQVCDVGCGRRHTAFLLEDGTVYTCGCNDLGQLGHENVCVCHPSEQVVALDAQIIVAVSCGESHTLALNDKGQVFSWGLGSDGQLGLNNFEECVRVPRNIKTLSDVQIAQVACGYRHSHALSRGGQVFSWGQNRYGQLGLGINGQNVSTPQIIQSLQGIPFAQISAGGAHSFALTLSGAVFGWGRNKFGQLGLNDSNDRYFPALLKSLRSQRVIYISCGEDHTAALTKLRGVFTFGAGGYGQLGHNSTNHEINPRKVFELMGNVVTQIACGRQHTLAFTPSSGKMDSFGLGGNGQLGTRSTCNRKSPAQVKGPWVAASTPTDTGERVKKQLVFFLLSVLSCTNCVFLLRSHPDHYSTSSKCSGVDMNMARLLFHRVIPQIAASLEKNLIPRLSSSPPDIEALRLYLTLPECPLFTDRNNYVTIAIPFAKSIISLKEPPLKVLGNWWSTFEPPVFQRLVELYKEVVVYLLQMHKVGIPSVEQRIFTCFLDTSLRLLEFLHTVRNEKKMGQIPAVSTFPLQYFFLCSGFLLNYLSLYPQGHDGVVTLCRYPFVFDAQAKTTLLQTDAVIQMQMAVDQAQMQNFSSMFLPAVESVNPCLILIVRRENIVGDTMEVLRKSKNVDYKKPLKVIFVGEEAVDAGGVRKEFFLLIMKELLDPKYGMFRYYEESRLIWFSNKTFEDIDLFNLIGVICGLAIYNLTIVELNFPVALYKKLLKRKPTLDDLKELMPDVGRSLQQLLDYTEDDLEETFCLNFTITEENYGATEVLELVPNGEDINVNKSNRQDFVNAYVDYIFNTSVAPLFECFYAGFHKVCGGKVLELFQPNELQAMVIGNTNYDWTELEKSTEYKGEYWTDHPTIRLFWEVFHDLPLEKKKQFLLFLTGSDRIPILGMKNLKLVIQPTGGGEHYLPVAHTCFNLLDLPKYTSLETLREKLLQAIDHNQGFNLA</sequence>